<dbReference type="InterPro" id="IPR003703">
    <property type="entry name" value="Acyl_CoA_thio"/>
</dbReference>
<dbReference type="InterPro" id="IPR029069">
    <property type="entry name" value="HotDog_dom_sf"/>
</dbReference>
<name>A0A1H9GU76_9HYPH</name>
<dbReference type="InterPro" id="IPR025652">
    <property type="entry name" value="TesB_C"/>
</dbReference>
<accession>A0A1H9GU76</accession>
<evidence type="ECO:0000313" key="12">
    <source>
        <dbReference type="Proteomes" id="UP000199647"/>
    </source>
</evidence>
<dbReference type="PANTHER" id="PTHR11066:SF34">
    <property type="entry name" value="ACYL-COENZYME A THIOESTERASE 8"/>
    <property type="match status" value="1"/>
</dbReference>
<evidence type="ECO:0000259" key="10">
    <source>
        <dbReference type="Pfam" id="PF13622"/>
    </source>
</evidence>
<evidence type="ECO:0000256" key="3">
    <source>
        <dbReference type="ARBA" id="ARBA00022801"/>
    </source>
</evidence>
<gene>
    <name evidence="11" type="ORF">SAMN05216548_105150</name>
</gene>
<dbReference type="CDD" id="cd03445">
    <property type="entry name" value="Thioesterase_II_repeat2"/>
    <property type="match status" value="1"/>
</dbReference>
<sequence>MTTAMENLLQLLDLEQIEADLFRGRSPQDGWQRVFGGQVVAQSLAAACRTVAEERSPHSLHAYFMLMGDPTVPIVYEVDRLRDGRSFSTRRVTAIQHGKAIFAASASFQVEEPGLDFAATMPDVPAPETLPTQDDLKRVMLEEASPLLRAFWSRERPIEIRPVDMDLYLRREGREMRQHVWFRATGPVPAPSETPIAGGGISPRFASQCVLAYASDLTLLDTALFPHGKALFDPAMQVASLDHAIWFHRPCPLDGWLLYAMETPSSSGARGFSRGEIFTADGVLVASVAQEGLIRVTSK</sequence>
<keyword evidence="4" id="KW-0443">Lipid metabolism</keyword>
<dbReference type="GO" id="GO:0047617">
    <property type="term" value="F:fatty acyl-CoA hydrolase activity"/>
    <property type="evidence" value="ECO:0007669"/>
    <property type="project" value="UniProtKB-EC"/>
</dbReference>
<dbReference type="OrthoDB" id="9781019at2"/>
<dbReference type="GO" id="GO:0009062">
    <property type="term" value="P:fatty acid catabolic process"/>
    <property type="evidence" value="ECO:0007669"/>
    <property type="project" value="TreeGrafter"/>
</dbReference>
<proteinExistence type="inferred from homology"/>
<keyword evidence="3" id="KW-0378">Hydrolase</keyword>
<dbReference type="Pfam" id="PF02551">
    <property type="entry name" value="Acyl_CoA_thio"/>
    <property type="match status" value="1"/>
</dbReference>
<dbReference type="CDD" id="cd03444">
    <property type="entry name" value="Thioesterase_II_repeat1"/>
    <property type="match status" value="1"/>
</dbReference>
<dbReference type="AlphaFoldDB" id="A0A1H9GU76"/>
<dbReference type="Gene3D" id="2.40.160.210">
    <property type="entry name" value="Acyl-CoA thioesterase, double hotdog domain"/>
    <property type="match status" value="1"/>
</dbReference>
<protein>
    <recommendedName>
        <fullName evidence="7">Acyl-CoA thioesterase 2</fullName>
        <ecNumber evidence="5">3.1.2.20</ecNumber>
    </recommendedName>
    <alternativeName>
        <fullName evidence="8">Thioesterase II</fullName>
    </alternativeName>
</protein>
<dbReference type="InterPro" id="IPR049449">
    <property type="entry name" value="TesB_ACOT8-like_N"/>
</dbReference>
<dbReference type="InterPro" id="IPR042171">
    <property type="entry name" value="Acyl-CoA_hotdog"/>
</dbReference>
<dbReference type="Pfam" id="PF13622">
    <property type="entry name" value="4HBT_3"/>
    <property type="match status" value="1"/>
</dbReference>
<organism evidence="11 12">
    <name type="scientific">Faunimonas pinastri</name>
    <dbReference type="NCBI Taxonomy" id="1855383"/>
    <lineage>
        <taxon>Bacteria</taxon>
        <taxon>Pseudomonadati</taxon>
        <taxon>Pseudomonadota</taxon>
        <taxon>Alphaproteobacteria</taxon>
        <taxon>Hyphomicrobiales</taxon>
        <taxon>Afifellaceae</taxon>
        <taxon>Faunimonas</taxon>
    </lineage>
</organism>
<dbReference type="STRING" id="1855383.SAMN05216548_105150"/>
<comment type="similarity">
    <text evidence="1">Belongs to the C/M/P thioester hydrolase family.</text>
</comment>
<evidence type="ECO:0000259" key="9">
    <source>
        <dbReference type="Pfam" id="PF02551"/>
    </source>
</evidence>
<keyword evidence="12" id="KW-1185">Reference proteome</keyword>
<dbReference type="RefSeq" id="WP_092496278.1">
    <property type="nucleotide sequence ID" value="NZ_FOFG01000005.1"/>
</dbReference>
<evidence type="ECO:0000313" key="11">
    <source>
        <dbReference type="EMBL" id="SEQ53615.1"/>
    </source>
</evidence>
<comment type="catalytic activity">
    <reaction evidence="6">
        <text>a fatty acyl-CoA + H2O = a fatty acid + CoA + H(+)</text>
        <dbReference type="Rhea" id="RHEA:16781"/>
        <dbReference type="ChEBI" id="CHEBI:15377"/>
        <dbReference type="ChEBI" id="CHEBI:15378"/>
        <dbReference type="ChEBI" id="CHEBI:28868"/>
        <dbReference type="ChEBI" id="CHEBI:57287"/>
        <dbReference type="ChEBI" id="CHEBI:77636"/>
        <dbReference type="EC" id="3.1.2.20"/>
    </reaction>
    <physiologicalReaction direction="left-to-right" evidence="6">
        <dbReference type="Rhea" id="RHEA:16782"/>
    </physiologicalReaction>
</comment>
<feature type="domain" description="Acyl-CoA thioesterase 2 C-terminal" evidence="9">
    <location>
        <begin position="172"/>
        <end position="293"/>
    </location>
</feature>
<evidence type="ECO:0000256" key="8">
    <source>
        <dbReference type="ARBA" id="ARBA00079653"/>
    </source>
</evidence>
<dbReference type="SUPFAM" id="SSF54637">
    <property type="entry name" value="Thioesterase/thiol ester dehydrase-isomerase"/>
    <property type="match status" value="2"/>
</dbReference>
<feature type="domain" description="Acyl-CoA thioesterase-like N-terminal HotDog" evidence="10">
    <location>
        <begin position="30"/>
        <end position="109"/>
    </location>
</feature>
<comment type="subunit">
    <text evidence="2">Homotetramer.</text>
</comment>
<evidence type="ECO:0000256" key="2">
    <source>
        <dbReference type="ARBA" id="ARBA00011881"/>
    </source>
</evidence>
<dbReference type="PANTHER" id="PTHR11066">
    <property type="entry name" value="ACYL-COA THIOESTERASE"/>
    <property type="match status" value="1"/>
</dbReference>
<evidence type="ECO:0000256" key="4">
    <source>
        <dbReference type="ARBA" id="ARBA00023098"/>
    </source>
</evidence>
<evidence type="ECO:0000256" key="5">
    <source>
        <dbReference type="ARBA" id="ARBA00038894"/>
    </source>
</evidence>
<dbReference type="EC" id="3.1.2.20" evidence="5"/>
<evidence type="ECO:0000256" key="1">
    <source>
        <dbReference type="ARBA" id="ARBA00006538"/>
    </source>
</evidence>
<reference evidence="11 12" key="1">
    <citation type="submission" date="2016-10" db="EMBL/GenBank/DDBJ databases">
        <authorList>
            <person name="de Groot N.N."/>
        </authorList>
    </citation>
    <scope>NUCLEOTIDE SEQUENCE [LARGE SCALE GENOMIC DNA]</scope>
    <source>
        <strain evidence="11 12">A52C2</strain>
    </source>
</reference>
<evidence type="ECO:0000256" key="6">
    <source>
        <dbReference type="ARBA" id="ARBA00050943"/>
    </source>
</evidence>
<dbReference type="GO" id="GO:0006637">
    <property type="term" value="P:acyl-CoA metabolic process"/>
    <property type="evidence" value="ECO:0007669"/>
    <property type="project" value="InterPro"/>
</dbReference>
<evidence type="ECO:0000256" key="7">
    <source>
        <dbReference type="ARBA" id="ARBA00071120"/>
    </source>
</evidence>
<dbReference type="EMBL" id="FOFG01000005">
    <property type="protein sequence ID" value="SEQ53615.1"/>
    <property type="molecule type" value="Genomic_DNA"/>
</dbReference>
<dbReference type="FunFam" id="2.40.160.210:FF:000001">
    <property type="entry name" value="Acyl-CoA thioesterase II"/>
    <property type="match status" value="1"/>
</dbReference>
<dbReference type="Proteomes" id="UP000199647">
    <property type="component" value="Unassembled WGS sequence"/>
</dbReference>